<evidence type="ECO:0000256" key="3">
    <source>
        <dbReference type="ARBA" id="ARBA00023242"/>
    </source>
</evidence>
<dbReference type="GO" id="GO:0005847">
    <property type="term" value="C:mRNA cleavage and polyadenylation specificity factor complex"/>
    <property type="evidence" value="ECO:0007669"/>
    <property type="project" value="InterPro"/>
</dbReference>
<feature type="region of interest" description="Disordered" evidence="5">
    <location>
        <begin position="705"/>
        <end position="738"/>
    </location>
</feature>
<dbReference type="InterPro" id="IPR011108">
    <property type="entry name" value="RMMBL"/>
</dbReference>
<protein>
    <recommendedName>
        <fullName evidence="4">Cleavage and polyadenylation specificity factor subunit 2</fullName>
    </recommendedName>
    <alternativeName>
        <fullName evidence="4">Cleavage and polyadenylation specificity factor 100 kDa subunit</fullName>
    </alternativeName>
</protein>
<dbReference type="OrthoDB" id="64353at2759"/>
<feature type="compositionally biased region" description="Acidic residues" evidence="5">
    <location>
        <begin position="580"/>
        <end position="598"/>
    </location>
</feature>
<dbReference type="SMART" id="SM01027">
    <property type="entry name" value="Beta-Casp"/>
    <property type="match status" value="1"/>
</dbReference>
<dbReference type="GO" id="GO:0003723">
    <property type="term" value="F:RNA binding"/>
    <property type="evidence" value="ECO:0007669"/>
    <property type="project" value="UniProtKB-KW"/>
</dbReference>
<keyword evidence="4" id="KW-0694">RNA-binding</keyword>
<dbReference type="InterPro" id="IPR022712">
    <property type="entry name" value="Beta_Casp"/>
</dbReference>
<dbReference type="PANTHER" id="PTHR45922:SF1">
    <property type="entry name" value="CLEAVAGE AND POLYADENYLATION SPECIFICITY FACTOR SUBUNIT 2"/>
    <property type="match status" value="1"/>
</dbReference>
<feature type="region of interest" description="Disordered" evidence="5">
    <location>
        <begin position="376"/>
        <end position="413"/>
    </location>
</feature>
<dbReference type="GO" id="GO:0006398">
    <property type="term" value="P:mRNA 3'-end processing by stem-loop binding and cleavage"/>
    <property type="evidence" value="ECO:0007669"/>
    <property type="project" value="InterPro"/>
</dbReference>
<evidence type="ECO:0000256" key="4">
    <source>
        <dbReference type="RuleBase" id="RU365006"/>
    </source>
</evidence>
<proteinExistence type="inferred from homology"/>
<comment type="similarity">
    <text evidence="4">Belongs to the metallo-beta-lactamase superfamily. RNA-metabolizing metallo-beta-lactamase-like family. CPSF2/YSH1 subfamily.</text>
</comment>
<dbReference type="InterPro" id="IPR025069">
    <property type="entry name" value="Cpsf2_C"/>
</dbReference>
<dbReference type="PANTHER" id="PTHR45922">
    <property type="entry name" value="CLEAVAGE AND POLYADENYLATION SPECIFICITY FACTOR SUBUNIT 2"/>
    <property type="match status" value="1"/>
</dbReference>
<evidence type="ECO:0000259" key="6">
    <source>
        <dbReference type="SMART" id="SM01027"/>
    </source>
</evidence>
<gene>
    <name evidence="7" type="ORF">FFLO_06479</name>
</gene>
<evidence type="ECO:0000256" key="5">
    <source>
        <dbReference type="SAM" id="MobiDB-lite"/>
    </source>
</evidence>
<dbReference type="Pfam" id="PF10996">
    <property type="entry name" value="Beta-Casp"/>
    <property type="match status" value="1"/>
</dbReference>
<evidence type="ECO:0000256" key="2">
    <source>
        <dbReference type="ARBA" id="ARBA00022664"/>
    </source>
</evidence>
<evidence type="ECO:0000256" key="1">
    <source>
        <dbReference type="ARBA" id="ARBA00004123"/>
    </source>
</evidence>
<comment type="caution">
    <text evidence="7">The sequence shown here is derived from an EMBL/GenBank/DDBJ whole genome shotgun (WGS) entry which is preliminary data.</text>
</comment>
<feature type="compositionally biased region" description="Basic and acidic residues" evidence="5">
    <location>
        <begin position="711"/>
        <end position="731"/>
    </location>
</feature>
<evidence type="ECO:0000313" key="8">
    <source>
        <dbReference type="Proteomes" id="UP000812966"/>
    </source>
</evidence>
<comment type="subcellular location">
    <subcellularLocation>
        <location evidence="1 4">Nucleus</location>
    </subcellularLocation>
</comment>
<dbReference type="InterPro" id="IPR036866">
    <property type="entry name" value="RibonucZ/Hydroxyglut_hydro"/>
</dbReference>
<dbReference type="Proteomes" id="UP000812966">
    <property type="component" value="Unassembled WGS sequence"/>
</dbReference>
<feature type="compositionally biased region" description="Basic and acidic residues" evidence="5">
    <location>
        <begin position="143"/>
        <end position="160"/>
    </location>
</feature>
<dbReference type="Gene3D" id="3.60.15.10">
    <property type="entry name" value="Ribonuclease Z/Hydroxyacylglutathione hydrolase-like"/>
    <property type="match status" value="1"/>
</dbReference>
<dbReference type="InterPro" id="IPR001279">
    <property type="entry name" value="Metallo-B-lactamas"/>
</dbReference>
<sequence length="1018" mass="110566">MIVFTPLTGSAATPGSSISTGPVSYLLELDDVKILLDLGGNDPRRTSEEGYDSTYERKVKELSPHIDLVLLSHSPTSYTSLYPYARTHWGLKCPVYGTQPTVEVGRLGCLEEAVGWRNEVDVDGLHSLKKKDKDVNEDEQNEDRDKEQGDGAGREQEEEVLKGPFVCTAEEINEAFDHIKAVRYSQPIHLSGLLSHLLLTPYPSGQTLGGSLFKLRSPTSGTLLYALGINHTSERHLSGTVLLSSAGISEGGLGRPDLLLVEAGRSERKGVKMKEKVAGLLGLITKTLTQEGGNLLFPVDASPRLLELLVLLDQHWAFQQAQAQAQFRRGPGPGPTNAPGGGLWNFPLCLVSRTGEEGVRVARSLMEWMGGTVASDEGLGSAQDNARQGGNSGPGGRRKRPFPSSGVPGSREEDAAASVGALRFRYLRFYPSVRAYETDPALAAQPGPRCVLAVPMSMNYGFSRRLFTSMAKERTCKVVLTGRSETGTLGQELFERWNEVQQGDAKYGEGRVGVPVRLTGENGHKDKSEGGSMRIKVVLNDKVALEGDELEAHLEAERLQKEKEAAALVAKERSRRMLEADDLESDSDDDDDDDDDVENGLGAGDQARDDEPMMAGPIGATGTGAGNPFMDTDDVRNTSFDIYVKGQQVRSTGFFKNAPGSSSANASGLARFRMFPFVERKGRRVDAYGEGIDVGAWVRKGREIEEDQESDEVKEAKRKQKEEEEKAKEPPEPPSKYVQEDLEVSVNCEIFYVDMEGQHDGRAIKTIIPQLNPRQVILVRSPKAATDDLLVNLHAIMNLTKEISAPADYEQVMIGEQTQSYSISLSEGLMTDAQGRWSKFEDYEVAKVSGKVHVGANMSIPVLELPIKDEETAIAEASVSAKASGVKEEVTATEMDMDSKGENPVTATHRSAEASILIRHAPAPLPQTLFIGDLRLNSLKTRLSGMSIPAEFAGEGMLICGPGVPTLLRGEKLGPGMGSSVVAVRKTGEGRIEMEGSVGDVYYHVRDALYGNFAQVVM</sequence>
<feature type="domain" description="Beta-Casp" evidence="6">
    <location>
        <begin position="305"/>
        <end position="493"/>
    </location>
</feature>
<dbReference type="SUPFAM" id="SSF56281">
    <property type="entry name" value="Metallo-hydrolase/oxidoreductase"/>
    <property type="match status" value="1"/>
</dbReference>
<keyword evidence="3 4" id="KW-0539">Nucleus</keyword>
<organism evidence="7 8">
    <name type="scientific">Filobasidium floriforme</name>
    <dbReference type="NCBI Taxonomy" id="5210"/>
    <lineage>
        <taxon>Eukaryota</taxon>
        <taxon>Fungi</taxon>
        <taxon>Dikarya</taxon>
        <taxon>Basidiomycota</taxon>
        <taxon>Agaricomycotina</taxon>
        <taxon>Tremellomycetes</taxon>
        <taxon>Filobasidiales</taxon>
        <taxon>Filobasidiaceae</taxon>
        <taxon>Filobasidium</taxon>
    </lineage>
</organism>
<reference evidence="7" key="1">
    <citation type="submission" date="2020-04" db="EMBL/GenBank/DDBJ databases">
        <title>Analysis of mating type loci in Filobasidium floriforme.</title>
        <authorList>
            <person name="Nowrousian M."/>
        </authorList>
    </citation>
    <scope>NUCLEOTIDE SEQUENCE</scope>
    <source>
        <strain evidence="7">CBS 6242</strain>
    </source>
</reference>
<dbReference type="Pfam" id="PF13299">
    <property type="entry name" value="CPSF100_C"/>
    <property type="match status" value="1"/>
</dbReference>
<feature type="region of interest" description="Disordered" evidence="5">
    <location>
        <begin position="127"/>
        <end position="160"/>
    </location>
</feature>
<dbReference type="InterPro" id="IPR027075">
    <property type="entry name" value="CPSF2"/>
</dbReference>
<keyword evidence="8" id="KW-1185">Reference proteome</keyword>
<dbReference type="EMBL" id="JABELV010000215">
    <property type="protein sequence ID" value="KAG7527980.1"/>
    <property type="molecule type" value="Genomic_DNA"/>
</dbReference>
<evidence type="ECO:0000313" key="7">
    <source>
        <dbReference type="EMBL" id="KAG7527980.1"/>
    </source>
</evidence>
<accession>A0A8K0JG64</accession>
<dbReference type="Pfam" id="PF07521">
    <property type="entry name" value="RMMBL"/>
    <property type="match status" value="1"/>
</dbReference>
<dbReference type="AlphaFoldDB" id="A0A8K0JG64"/>
<dbReference type="Pfam" id="PF16661">
    <property type="entry name" value="Lactamase_B_6"/>
    <property type="match status" value="1"/>
</dbReference>
<feature type="region of interest" description="Disordered" evidence="5">
    <location>
        <begin position="578"/>
        <end position="631"/>
    </location>
</feature>
<keyword evidence="2 4" id="KW-0507">mRNA processing</keyword>
<name>A0A8K0JG64_9TREE</name>